<dbReference type="KEGG" id="echi:FKX85_20950"/>
<keyword evidence="2" id="KW-1185">Reference proteome</keyword>
<protein>
    <submittedName>
        <fullName evidence="1">Uncharacterized protein</fullName>
    </submittedName>
</protein>
<evidence type="ECO:0000313" key="1">
    <source>
        <dbReference type="EMBL" id="QDH81364.1"/>
    </source>
</evidence>
<dbReference type="RefSeq" id="WP_141616578.1">
    <property type="nucleotide sequence ID" value="NZ_CP041253.1"/>
</dbReference>
<proteinExistence type="predicted"/>
<accession>A0A514CNR0</accession>
<dbReference type="EMBL" id="CP041253">
    <property type="protein sequence ID" value="QDH81364.1"/>
    <property type="molecule type" value="Genomic_DNA"/>
</dbReference>
<organism evidence="1 2">
    <name type="scientific">Echinicola soli</name>
    <dbReference type="NCBI Taxonomy" id="2591634"/>
    <lineage>
        <taxon>Bacteria</taxon>
        <taxon>Pseudomonadati</taxon>
        <taxon>Bacteroidota</taxon>
        <taxon>Cytophagia</taxon>
        <taxon>Cytophagales</taxon>
        <taxon>Cyclobacteriaceae</taxon>
        <taxon>Echinicola</taxon>
    </lineage>
</organism>
<gene>
    <name evidence="1" type="ORF">FKX85_20950</name>
</gene>
<reference evidence="1 2" key="1">
    <citation type="submission" date="2019-06" db="EMBL/GenBank/DDBJ databases">
        <title>Echinicola alkalisoli sp. nov. isolated from saline soil.</title>
        <authorList>
            <person name="Sun J.-Q."/>
            <person name="Xu L."/>
        </authorList>
    </citation>
    <scope>NUCLEOTIDE SEQUENCE [LARGE SCALE GENOMIC DNA]</scope>
    <source>
        <strain evidence="1 2">LN3S3</strain>
    </source>
</reference>
<sequence>MSKSTKSFYIRGNEQMFQDCFLSVLPGGLYHFHGGNGRSFCVQSRQENRPEGQWSGTYPIRE</sequence>
<dbReference type="Proteomes" id="UP000316614">
    <property type="component" value="Chromosome"/>
</dbReference>
<dbReference type="AlphaFoldDB" id="A0A514CNR0"/>
<evidence type="ECO:0000313" key="2">
    <source>
        <dbReference type="Proteomes" id="UP000316614"/>
    </source>
</evidence>
<name>A0A514CNR0_9BACT</name>